<dbReference type="RefSeq" id="WP_201079156.1">
    <property type="nucleotide sequence ID" value="NZ_CP067420.1"/>
</dbReference>
<keyword evidence="1" id="KW-0732">Signal</keyword>
<keyword evidence="3" id="KW-1185">Reference proteome</keyword>
<protein>
    <submittedName>
        <fullName evidence="2">Uncharacterized protein</fullName>
    </submittedName>
</protein>
<evidence type="ECO:0000313" key="3">
    <source>
        <dbReference type="Proteomes" id="UP000595197"/>
    </source>
</evidence>
<organism evidence="2 3">
    <name type="scientific">Skermanella cutis</name>
    <dbReference type="NCBI Taxonomy" id="2775420"/>
    <lineage>
        <taxon>Bacteria</taxon>
        <taxon>Pseudomonadati</taxon>
        <taxon>Pseudomonadota</taxon>
        <taxon>Alphaproteobacteria</taxon>
        <taxon>Rhodospirillales</taxon>
        <taxon>Azospirillaceae</taxon>
        <taxon>Skermanella</taxon>
    </lineage>
</organism>
<evidence type="ECO:0000256" key="1">
    <source>
        <dbReference type="SAM" id="SignalP"/>
    </source>
</evidence>
<feature type="signal peptide" evidence="1">
    <location>
        <begin position="1"/>
        <end position="24"/>
    </location>
</feature>
<feature type="chain" id="PRO_5046444567" evidence="1">
    <location>
        <begin position="25"/>
        <end position="180"/>
    </location>
</feature>
<gene>
    <name evidence="2" type="ORF">IGS68_09105</name>
</gene>
<sequence length="180" mass="19359">MFRGKAVWAVAAVGMSLAALPARAQVSEYTSVAEADCRPPPPETIAVYQALDLGAEVCGSRSGIVLVMVSSDRSSWLDIIRGDRIWTTEDAVVYDRPVGNFPNVGAGKVEWRLAQGDHPAALIFRVAGEADGARRSLLLVVRLEEDAACLLGRVTTNEEARTLADGPQTCDEENQLPLRP</sequence>
<dbReference type="Proteomes" id="UP000595197">
    <property type="component" value="Chromosome"/>
</dbReference>
<evidence type="ECO:0000313" key="2">
    <source>
        <dbReference type="EMBL" id="QQP91344.1"/>
    </source>
</evidence>
<dbReference type="EMBL" id="CP067420">
    <property type="protein sequence ID" value="QQP91344.1"/>
    <property type="molecule type" value="Genomic_DNA"/>
</dbReference>
<reference evidence="2" key="1">
    <citation type="submission" date="2021-02" db="EMBL/GenBank/DDBJ databases">
        <title>Skermanella TT6 skin isolate.</title>
        <authorList>
            <person name="Lee K."/>
            <person name="Ganzorig M."/>
        </authorList>
    </citation>
    <scope>NUCLEOTIDE SEQUENCE</scope>
    <source>
        <strain evidence="2">TT6</strain>
    </source>
</reference>
<accession>A0ABX7BAC5</accession>
<proteinExistence type="predicted"/>
<name>A0ABX7BAC5_9PROT</name>